<comment type="caution">
    <text evidence="7">The sequence shown here is derived from an EMBL/GenBank/DDBJ whole genome shotgun (WGS) entry which is preliminary data.</text>
</comment>
<dbReference type="InterPro" id="IPR038765">
    <property type="entry name" value="Papain-like_cys_pep_sf"/>
</dbReference>
<evidence type="ECO:0000313" key="8">
    <source>
        <dbReference type="Proteomes" id="UP001595947"/>
    </source>
</evidence>
<accession>A0ABV9YQE2</accession>
<keyword evidence="3" id="KW-0378">Hydrolase</keyword>
<dbReference type="InterPro" id="IPR051794">
    <property type="entry name" value="PG_Endopeptidase_C40"/>
</dbReference>
<dbReference type="Proteomes" id="UP001595947">
    <property type="component" value="Unassembled WGS sequence"/>
</dbReference>
<keyword evidence="4" id="KW-0788">Thiol protease</keyword>
<sequence length="247" mass="24825">MPGRHAATAGPRSLPLSLSDSSSLTRAGIAAALVTASAAAVAGSTGAIPSFGSDVAPAAATLTTDTLAYPPAAIPAPRAPVVTPVVASAPVAKAAPVTKEPARKAATPTRAKAKAKAVPTKAAAPAAAAGLGSLGTRIVSKAASFEGTPYVYGATGPSSFDCSGLTSYVFKKMGISIPRTAQQQYDAAQHLSRSQAQPGDLIFMGSPSNIYHVAIYAGNGKIWTAPEPGESVKLGNLWGNWHVGRIR</sequence>
<evidence type="ECO:0000256" key="1">
    <source>
        <dbReference type="ARBA" id="ARBA00007074"/>
    </source>
</evidence>
<evidence type="ECO:0000256" key="2">
    <source>
        <dbReference type="ARBA" id="ARBA00022670"/>
    </source>
</evidence>
<dbReference type="PANTHER" id="PTHR47359">
    <property type="entry name" value="PEPTIDOGLYCAN DL-ENDOPEPTIDASE CWLO"/>
    <property type="match status" value="1"/>
</dbReference>
<dbReference type="Pfam" id="PF00877">
    <property type="entry name" value="NLPC_P60"/>
    <property type="match status" value="1"/>
</dbReference>
<dbReference type="SUPFAM" id="SSF54001">
    <property type="entry name" value="Cysteine proteinases"/>
    <property type="match status" value="1"/>
</dbReference>
<gene>
    <name evidence="7" type="ORF">ACFPBZ_23215</name>
</gene>
<dbReference type="RefSeq" id="WP_378038481.1">
    <property type="nucleotide sequence ID" value="NZ_JBHSIV010000031.1"/>
</dbReference>
<evidence type="ECO:0000259" key="6">
    <source>
        <dbReference type="PROSITE" id="PS51935"/>
    </source>
</evidence>
<evidence type="ECO:0000256" key="5">
    <source>
        <dbReference type="SAM" id="MobiDB-lite"/>
    </source>
</evidence>
<evidence type="ECO:0000256" key="3">
    <source>
        <dbReference type="ARBA" id="ARBA00022801"/>
    </source>
</evidence>
<proteinExistence type="inferred from homology"/>
<name>A0ABV9YQE2_9PSEU</name>
<organism evidence="7 8">
    <name type="scientific">Actinomycetospora atypica</name>
    <dbReference type="NCBI Taxonomy" id="1290095"/>
    <lineage>
        <taxon>Bacteria</taxon>
        <taxon>Bacillati</taxon>
        <taxon>Actinomycetota</taxon>
        <taxon>Actinomycetes</taxon>
        <taxon>Pseudonocardiales</taxon>
        <taxon>Pseudonocardiaceae</taxon>
        <taxon>Actinomycetospora</taxon>
    </lineage>
</organism>
<comment type="similarity">
    <text evidence="1">Belongs to the peptidase C40 family.</text>
</comment>
<dbReference type="InterPro" id="IPR000064">
    <property type="entry name" value="NLP_P60_dom"/>
</dbReference>
<feature type="domain" description="NlpC/P60" evidence="6">
    <location>
        <begin position="132"/>
        <end position="247"/>
    </location>
</feature>
<reference evidence="8" key="1">
    <citation type="journal article" date="2019" name="Int. J. Syst. Evol. Microbiol.">
        <title>The Global Catalogue of Microorganisms (GCM) 10K type strain sequencing project: providing services to taxonomists for standard genome sequencing and annotation.</title>
        <authorList>
            <consortium name="The Broad Institute Genomics Platform"/>
            <consortium name="The Broad Institute Genome Sequencing Center for Infectious Disease"/>
            <person name="Wu L."/>
            <person name="Ma J."/>
        </authorList>
    </citation>
    <scope>NUCLEOTIDE SEQUENCE [LARGE SCALE GENOMIC DNA]</scope>
    <source>
        <strain evidence="8">CGMCC 4.7093</strain>
    </source>
</reference>
<evidence type="ECO:0000313" key="7">
    <source>
        <dbReference type="EMBL" id="MFC5065145.1"/>
    </source>
</evidence>
<keyword evidence="2" id="KW-0645">Protease</keyword>
<feature type="region of interest" description="Disordered" evidence="5">
    <location>
        <begin position="1"/>
        <end position="20"/>
    </location>
</feature>
<evidence type="ECO:0000256" key="4">
    <source>
        <dbReference type="ARBA" id="ARBA00022807"/>
    </source>
</evidence>
<dbReference type="PROSITE" id="PS51935">
    <property type="entry name" value="NLPC_P60"/>
    <property type="match status" value="1"/>
</dbReference>
<dbReference type="EMBL" id="JBHSIV010000031">
    <property type="protein sequence ID" value="MFC5065145.1"/>
    <property type="molecule type" value="Genomic_DNA"/>
</dbReference>
<protein>
    <submittedName>
        <fullName evidence="7">C40 family peptidase</fullName>
    </submittedName>
</protein>
<keyword evidence="8" id="KW-1185">Reference proteome</keyword>
<dbReference type="Gene3D" id="3.90.1720.10">
    <property type="entry name" value="endopeptidase domain like (from Nostoc punctiforme)"/>
    <property type="match status" value="1"/>
</dbReference>
<dbReference type="PANTHER" id="PTHR47359:SF3">
    <property type="entry name" value="NLP_P60 DOMAIN-CONTAINING PROTEIN-RELATED"/>
    <property type="match status" value="1"/>
</dbReference>